<comment type="similarity">
    <text evidence="6">Belongs to the ThrE exporter (TC 2.A.79) family.</text>
</comment>
<keyword evidence="4 7" id="KW-1133">Transmembrane helix</keyword>
<feature type="transmembrane region" description="Helical" evidence="7">
    <location>
        <begin position="162"/>
        <end position="179"/>
    </location>
</feature>
<dbReference type="InterPro" id="IPR050539">
    <property type="entry name" value="ThrE_Dicarb/AminoAcid_Exp"/>
</dbReference>
<feature type="transmembrane region" description="Helical" evidence="7">
    <location>
        <begin position="419"/>
        <end position="444"/>
    </location>
</feature>
<organism evidence="10 11">
    <name type="scientific">Geodermatophilus siccatus</name>
    <dbReference type="NCBI Taxonomy" id="1137991"/>
    <lineage>
        <taxon>Bacteria</taxon>
        <taxon>Bacillati</taxon>
        <taxon>Actinomycetota</taxon>
        <taxon>Actinomycetes</taxon>
        <taxon>Geodermatophilales</taxon>
        <taxon>Geodermatophilaceae</taxon>
        <taxon>Geodermatophilus</taxon>
    </lineage>
</organism>
<evidence type="ECO:0000259" key="8">
    <source>
        <dbReference type="Pfam" id="PF06738"/>
    </source>
</evidence>
<dbReference type="Proteomes" id="UP000198680">
    <property type="component" value="Unassembled WGS sequence"/>
</dbReference>
<feature type="transmembrane region" description="Helical" evidence="7">
    <location>
        <begin position="361"/>
        <end position="380"/>
    </location>
</feature>
<feature type="transmembrane region" description="Helical" evidence="7">
    <location>
        <begin position="269"/>
        <end position="290"/>
    </location>
</feature>
<dbReference type="AlphaFoldDB" id="A0A1G9MTD2"/>
<feature type="transmembrane region" description="Helical" evidence="7">
    <location>
        <begin position="389"/>
        <end position="413"/>
    </location>
</feature>
<keyword evidence="2" id="KW-1003">Cell membrane</keyword>
<sequence>MSTRARSRLSTYARMPERAWQAIAGNSPPTAPIGLRAQRGGMDDLTAHAALGLALRIGASMLAVGASAADVTATVLRVAAGYGLAHCQVDVTFTSITVSYDREDAVPLTAMRTVRTSRTDYTRLQGITALARAVGGGGLDVEEAHRRLDGIVSAPSTYRRTVSALGWAGVAGSVGFLLGGGWLEALIAALTTALIEQVLRVLNRRSLPSFFQQAAGAALATGVAVLLLAWDVDVRTSLVVAAGIVVLLAGLSLVGAAQDAISGFPVTAAARAFEVVTLTAGIVVGIAGVLDVAQRAGIPMDVVDASPSTVPFAVGLAASTGIAGGWSLACHARPRAVVLAAVAGALAWTTSWAAGGLGAGPALASGVAAVVLGFCGELLTDRLRIPPQLVAVCGIVPLLPGLAIYRGLFAIVVEADIEGGLTALVGAAAIGLALAAGVTLGEYLGRPISARRDRYDERVRRRALTAD</sequence>
<feature type="transmembrane region" description="Helical" evidence="7">
    <location>
        <begin position="336"/>
        <end position="355"/>
    </location>
</feature>
<dbReference type="PANTHER" id="PTHR34390">
    <property type="entry name" value="UPF0442 PROTEIN YJJB-RELATED"/>
    <property type="match status" value="1"/>
</dbReference>
<dbReference type="STRING" id="1137991.SAMN05660642_00772"/>
<dbReference type="RefSeq" id="WP_245700036.1">
    <property type="nucleotide sequence ID" value="NZ_FNHE01000002.1"/>
</dbReference>
<evidence type="ECO:0000313" key="11">
    <source>
        <dbReference type="Proteomes" id="UP000198680"/>
    </source>
</evidence>
<dbReference type="EMBL" id="FNHE01000002">
    <property type="protein sequence ID" value="SDL77552.1"/>
    <property type="molecule type" value="Genomic_DNA"/>
</dbReference>
<dbReference type="GO" id="GO:0022857">
    <property type="term" value="F:transmembrane transporter activity"/>
    <property type="evidence" value="ECO:0007669"/>
    <property type="project" value="InterPro"/>
</dbReference>
<keyword evidence="3 7" id="KW-0812">Transmembrane</keyword>
<evidence type="ECO:0000256" key="7">
    <source>
        <dbReference type="SAM" id="Phobius"/>
    </source>
</evidence>
<reference evidence="11" key="1">
    <citation type="submission" date="2016-10" db="EMBL/GenBank/DDBJ databases">
        <authorList>
            <person name="Varghese N."/>
            <person name="Submissions S."/>
        </authorList>
    </citation>
    <scope>NUCLEOTIDE SEQUENCE [LARGE SCALE GENOMIC DNA]</scope>
    <source>
        <strain evidence="11">DSM 45419</strain>
    </source>
</reference>
<dbReference type="InterPro" id="IPR024528">
    <property type="entry name" value="ThrE_2"/>
</dbReference>
<evidence type="ECO:0000259" key="9">
    <source>
        <dbReference type="Pfam" id="PF12821"/>
    </source>
</evidence>
<evidence type="ECO:0000256" key="2">
    <source>
        <dbReference type="ARBA" id="ARBA00022475"/>
    </source>
</evidence>
<feature type="transmembrane region" description="Helical" evidence="7">
    <location>
        <begin position="214"/>
        <end position="232"/>
    </location>
</feature>
<dbReference type="GO" id="GO:0015744">
    <property type="term" value="P:succinate transport"/>
    <property type="evidence" value="ECO:0007669"/>
    <property type="project" value="TreeGrafter"/>
</dbReference>
<dbReference type="GO" id="GO:0005886">
    <property type="term" value="C:plasma membrane"/>
    <property type="evidence" value="ECO:0007669"/>
    <property type="project" value="UniProtKB-SubCell"/>
</dbReference>
<feature type="domain" description="Threonine/serine exporter-like N-terminal" evidence="8">
    <location>
        <begin position="53"/>
        <end position="292"/>
    </location>
</feature>
<evidence type="ECO:0000256" key="1">
    <source>
        <dbReference type="ARBA" id="ARBA00004651"/>
    </source>
</evidence>
<gene>
    <name evidence="10" type="ORF">SAMN05660642_00772</name>
</gene>
<feature type="transmembrane region" description="Helical" evidence="7">
    <location>
        <begin position="238"/>
        <end position="257"/>
    </location>
</feature>
<evidence type="ECO:0000256" key="4">
    <source>
        <dbReference type="ARBA" id="ARBA00022989"/>
    </source>
</evidence>
<evidence type="ECO:0000256" key="6">
    <source>
        <dbReference type="ARBA" id="ARBA00034125"/>
    </source>
</evidence>
<accession>A0A1G9MTD2</accession>
<dbReference type="InterPro" id="IPR010619">
    <property type="entry name" value="ThrE-like_N"/>
</dbReference>
<evidence type="ECO:0000313" key="10">
    <source>
        <dbReference type="EMBL" id="SDL77552.1"/>
    </source>
</evidence>
<keyword evidence="11" id="KW-1185">Reference proteome</keyword>
<proteinExistence type="inferred from homology"/>
<dbReference type="Pfam" id="PF12821">
    <property type="entry name" value="ThrE_2"/>
    <property type="match status" value="1"/>
</dbReference>
<dbReference type="PANTHER" id="PTHR34390:SF2">
    <property type="entry name" value="SUCCINATE TRANSPORTER SUBUNIT YJJP-RELATED"/>
    <property type="match status" value="1"/>
</dbReference>
<comment type="subcellular location">
    <subcellularLocation>
        <location evidence="1">Cell membrane</location>
        <topology evidence="1">Multi-pass membrane protein</topology>
    </subcellularLocation>
</comment>
<protein>
    <submittedName>
        <fullName evidence="10">Uncharacterized membrane protein YjjP, DUF1212 family</fullName>
    </submittedName>
</protein>
<dbReference type="Pfam" id="PF06738">
    <property type="entry name" value="ThrE"/>
    <property type="match status" value="1"/>
</dbReference>
<evidence type="ECO:0000256" key="3">
    <source>
        <dbReference type="ARBA" id="ARBA00022692"/>
    </source>
</evidence>
<keyword evidence="5 7" id="KW-0472">Membrane</keyword>
<feature type="domain" description="Threonine/Serine exporter ThrE" evidence="9">
    <location>
        <begin position="325"/>
        <end position="441"/>
    </location>
</feature>
<name>A0A1G9MTD2_9ACTN</name>
<evidence type="ECO:0000256" key="5">
    <source>
        <dbReference type="ARBA" id="ARBA00023136"/>
    </source>
</evidence>